<sequence>SRSESMASVCSAGAEGRYGTVIIKGEMELGLQYNYKEGQLECHILQCRDLAAVDTKRNRSDPYVKVYLLPDKSKSGKRKTKVKKHTLNPVFEEVLRFSTTMSDLESRTLWVSVWHSDMFGRNDFLGEVVISLADTVFDDVSPKWYPLQDRMEPMEDLSYSPRGDLILALKFVPPDAVTTKKARRSRGALHVLVKEAKSLAAAKPHGTADPVCKGLLLPEKGKASKQKTSVCRKTLNPTWNHTLMFEDTSLQELTERALELSVWDHDRLGPSQFLGGCRLSLGKGKHGGRPVEWMEAAGMEVRLWEQMLERPNLWVEGSIMLRPAMDKPIYSSSITE</sequence>
<keyword evidence="3" id="KW-0472">Membrane</keyword>
<dbReference type="CDD" id="cd04020">
    <property type="entry name" value="C2B_SLP_1-2-3-4"/>
    <property type="match status" value="1"/>
</dbReference>
<name>A0AAW0Y5U6_CHEQU</name>
<evidence type="ECO:0000256" key="3">
    <source>
        <dbReference type="ARBA" id="ARBA00023136"/>
    </source>
</evidence>
<dbReference type="PROSITE" id="PS50004">
    <property type="entry name" value="C2"/>
    <property type="match status" value="2"/>
</dbReference>
<evidence type="ECO:0000259" key="4">
    <source>
        <dbReference type="PROSITE" id="PS50004"/>
    </source>
</evidence>
<comment type="subcellular location">
    <subcellularLocation>
        <location evidence="1">Membrane</location>
    </subcellularLocation>
</comment>
<dbReference type="GO" id="GO:0070382">
    <property type="term" value="C:exocytic vesicle"/>
    <property type="evidence" value="ECO:0007669"/>
    <property type="project" value="TreeGrafter"/>
</dbReference>
<evidence type="ECO:0000256" key="1">
    <source>
        <dbReference type="ARBA" id="ARBA00004370"/>
    </source>
</evidence>
<dbReference type="PANTHER" id="PTHR45716">
    <property type="entry name" value="BITESIZE, ISOFORM I"/>
    <property type="match status" value="1"/>
</dbReference>
<keyword evidence="2" id="KW-0677">Repeat</keyword>
<dbReference type="SUPFAM" id="SSF49562">
    <property type="entry name" value="C2 domain (Calcium/lipid-binding domain, CaLB)"/>
    <property type="match status" value="2"/>
</dbReference>
<dbReference type="Gene3D" id="2.60.40.150">
    <property type="entry name" value="C2 domain"/>
    <property type="match status" value="2"/>
</dbReference>
<dbReference type="GO" id="GO:0042043">
    <property type="term" value="F:neurexin family protein binding"/>
    <property type="evidence" value="ECO:0007669"/>
    <property type="project" value="TreeGrafter"/>
</dbReference>
<evidence type="ECO:0000256" key="2">
    <source>
        <dbReference type="ARBA" id="ARBA00022737"/>
    </source>
</evidence>
<dbReference type="InterPro" id="IPR000008">
    <property type="entry name" value="C2_dom"/>
</dbReference>
<dbReference type="Pfam" id="PF00168">
    <property type="entry name" value="C2"/>
    <property type="match status" value="2"/>
</dbReference>
<reference evidence="5 6" key="1">
    <citation type="journal article" date="2024" name="BMC Genomics">
        <title>Genome assembly of redclaw crayfish (Cherax quadricarinatus) provides insights into its immune adaptation and hypoxia tolerance.</title>
        <authorList>
            <person name="Liu Z."/>
            <person name="Zheng J."/>
            <person name="Li H."/>
            <person name="Fang K."/>
            <person name="Wang S."/>
            <person name="He J."/>
            <person name="Zhou D."/>
            <person name="Weng S."/>
            <person name="Chi M."/>
            <person name="Gu Z."/>
            <person name="He J."/>
            <person name="Li F."/>
            <person name="Wang M."/>
        </authorList>
    </citation>
    <scope>NUCLEOTIDE SEQUENCE [LARGE SCALE GENOMIC DNA]</scope>
    <source>
        <strain evidence="5">ZL_2023a</strain>
    </source>
</reference>
<dbReference type="PRINTS" id="PR00360">
    <property type="entry name" value="C2DOMAIN"/>
</dbReference>
<keyword evidence="6" id="KW-1185">Reference proteome</keyword>
<dbReference type="AlphaFoldDB" id="A0AAW0Y5U6"/>
<proteinExistence type="predicted"/>
<dbReference type="FunFam" id="2.60.40.150:FF:000006">
    <property type="entry name" value="Synaptotagmin-like 5, isoform CRA_a"/>
    <property type="match status" value="1"/>
</dbReference>
<dbReference type="InterPro" id="IPR035892">
    <property type="entry name" value="C2_domain_sf"/>
</dbReference>
<dbReference type="EMBL" id="JARKIK010000006">
    <property type="protein sequence ID" value="KAK8751402.1"/>
    <property type="molecule type" value="Genomic_DNA"/>
</dbReference>
<feature type="domain" description="C2" evidence="4">
    <location>
        <begin position="161"/>
        <end position="294"/>
    </location>
</feature>
<dbReference type="InterPro" id="IPR043567">
    <property type="entry name" value="SYTL1-5_C2B"/>
</dbReference>
<comment type="caution">
    <text evidence="5">The sequence shown here is derived from an EMBL/GenBank/DDBJ whole genome shotgun (WGS) entry which is preliminary data.</text>
</comment>
<protein>
    <recommendedName>
        <fullName evidence="4">C2 domain-containing protein</fullName>
    </recommendedName>
</protein>
<evidence type="ECO:0000313" key="5">
    <source>
        <dbReference type="EMBL" id="KAK8751402.1"/>
    </source>
</evidence>
<dbReference type="InterPro" id="IPR001565">
    <property type="entry name" value="Synaptotagmin"/>
</dbReference>
<organism evidence="5 6">
    <name type="scientific">Cherax quadricarinatus</name>
    <name type="common">Australian red claw crayfish</name>
    <dbReference type="NCBI Taxonomy" id="27406"/>
    <lineage>
        <taxon>Eukaryota</taxon>
        <taxon>Metazoa</taxon>
        <taxon>Ecdysozoa</taxon>
        <taxon>Arthropoda</taxon>
        <taxon>Crustacea</taxon>
        <taxon>Multicrustacea</taxon>
        <taxon>Malacostraca</taxon>
        <taxon>Eumalacostraca</taxon>
        <taxon>Eucarida</taxon>
        <taxon>Decapoda</taxon>
        <taxon>Pleocyemata</taxon>
        <taxon>Astacidea</taxon>
        <taxon>Parastacoidea</taxon>
        <taxon>Parastacidae</taxon>
        <taxon>Cherax</taxon>
    </lineage>
</organism>
<gene>
    <name evidence="5" type="ORF">OTU49_014627</name>
</gene>
<dbReference type="CDD" id="cd08521">
    <property type="entry name" value="C2A_SLP"/>
    <property type="match status" value="1"/>
</dbReference>
<dbReference type="Proteomes" id="UP001445076">
    <property type="component" value="Unassembled WGS sequence"/>
</dbReference>
<feature type="domain" description="C2" evidence="4">
    <location>
        <begin position="23"/>
        <end position="145"/>
    </location>
</feature>
<evidence type="ECO:0000313" key="6">
    <source>
        <dbReference type="Proteomes" id="UP001445076"/>
    </source>
</evidence>
<dbReference type="PRINTS" id="PR00399">
    <property type="entry name" value="SYNAPTOTAGMN"/>
</dbReference>
<feature type="non-terminal residue" evidence="5">
    <location>
        <position position="1"/>
    </location>
</feature>
<dbReference type="GO" id="GO:0006887">
    <property type="term" value="P:exocytosis"/>
    <property type="evidence" value="ECO:0007669"/>
    <property type="project" value="TreeGrafter"/>
</dbReference>
<dbReference type="PANTHER" id="PTHR45716:SF2">
    <property type="entry name" value="BITESIZE, ISOFORM I"/>
    <property type="match status" value="1"/>
</dbReference>
<dbReference type="GO" id="GO:0005886">
    <property type="term" value="C:plasma membrane"/>
    <property type="evidence" value="ECO:0007669"/>
    <property type="project" value="TreeGrafter"/>
</dbReference>
<accession>A0AAW0Y5U6</accession>
<dbReference type="SMART" id="SM00239">
    <property type="entry name" value="C2"/>
    <property type="match status" value="2"/>
</dbReference>